<dbReference type="RefSeq" id="WP_075064753.1">
    <property type="nucleotide sequence ID" value="NZ_LKAJ02000001.1"/>
</dbReference>
<sequence length="357" mass="41773">MTLKKRIKKFKNALEKIEHTELPSDKTLLNNFYPFSNERGINSLITLLKTKQPDTFEKNTIRVAVLIGQSSFCSILATLSSHCDLVVFNDINPYLQQHTKKLLWLLRNSSTREEFEIQYAEYKQKYVPHFTPCQVRPDLQMRKETLKENHFLFSDETFAAAREASFKLQFAFSYANLFHADNRKEFFQCFTRRKCAITFVNLTNLYEWDAKKSLALIEKKEEWQPKGELNFITHYMQKYTPIIMFSTRENAIESCPLVIKACFSFQHYFSFNQQAAQQFIDLKFPANSLAVQTKVSSPKKEEVLTDFQEEFKKPESPSTKGRAFLPYQAHFNLQQKGPVAQNQATRGKATLRMITRV</sequence>
<evidence type="ECO:0000313" key="2">
    <source>
        <dbReference type="EMBL" id="MCS5712085.1"/>
    </source>
</evidence>
<accession>A0A0Q9YP14</accession>
<name>A0A0Q9YP14_9GAMM</name>
<gene>
    <name evidence="1" type="ORF">HT99x_00088</name>
    <name evidence="2" type="ORF">HT99x_011630</name>
</gene>
<proteinExistence type="predicted"/>
<reference evidence="2" key="2">
    <citation type="journal article" date="2016" name="Genome Announc.">
        <title>Draft Genome Sequences of Two Novel Amoeba-Resistant Intranuclear Bacteria, 'Candidatus Berkiella cookevillensis' and 'Candidatus Berkiella aquae'.</title>
        <authorList>
            <person name="Mehari Y.T."/>
            <person name="Arivett B.A."/>
            <person name="Farone A.L."/>
            <person name="Gunderson J.H."/>
            <person name="Farone M.B."/>
        </authorList>
    </citation>
    <scope>NUCLEOTIDE SEQUENCE</scope>
    <source>
        <strain evidence="2">HT99</strain>
    </source>
</reference>
<dbReference type="EMBL" id="LKAJ01000001">
    <property type="protein sequence ID" value="KRG22550.1"/>
    <property type="molecule type" value="Genomic_DNA"/>
</dbReference>
<organism evidence="1">
    <name type="scientific">Candidatus Berkiella aquae</name>
    <dbReference type="NCBI Taxonomy" id="295108"/>
    <lineage>
        <taxon>Bacteria</taxon>
        <taxon>Pseudomonadati</taxon>
        <taxon>Pseudomonadota</taxon>
        <taxon>Gammaproteobacteria</taxon>
        <taxon>Candidatus Berkiellales</taxon>
        <taxon>Candidatus Berkiellaceae</taxon>
        <taxon>Candidatus Berkiella</taxon>
    </lineage>
</organism>
<keyword evidence="3" id="KW-1185">Reference proteome</keyword>
<comment type="caution">
    <text evidence="1">The sequence shown here is derived from an EMBL/GenBank/DDBJ whole genome shotgun (WGS) entry which is preliminary data.</text>
</comment>
<evidence type="ECO:0000313" key="1">
    <source>
        <dbReference type="EMBL" id="KRG22550.1"/>
    </source>
</evidence>
<dbReference type="OrthoDB" id="9800461at2"/>
<reference evidence="2" key="3">
    <citation type="submission" date="2021-06" db="EMBL/GenBank/DDBJ databases">
        <title>Genomic Description and Analysis of Intracellular Bacteria, Candidatus Berkiella cookevillensis and Candidatus Berkiella aquae.</title>
        <authorList>
            <person name="Kidane D.T."/>
            <person name="Mehari Y.T."/>
            <person name="Rice F.C."/>
            <person name="Arivett B.A."/>
            <person name="Farone A.L."/>
            <person name="Berk S.G."/>
            <person name="Farone M.B."/>
        </authorList>
    </citation>
    <scope>NUCLEOTIDE SEQUENCE</scope>
    <source>
        <strain evidence="2">HT99</strain>
    </source>
</reference>
<dbReference type="Proteomes" id="UP000051497">
    <property type="component" value="Unassembled WGS sequence"/>
</dbReference>
<evidence type="ECO:0000313" key="3">
    <source>
        <dbReference type="Proteomes" id="UP000051497"/>
    </source>
</evidence>
<reference evidence="1" key="1">
    <citation type="submission" date="2015-09" db="EMBL/GenBank/DDBJ databases">
        <title>Draft Genome Sequences of Two Novel Amoeba-resistant Intranuclear Bacteria, Candidatus Berkiella cookevillensis and Candidatus Berkiella aquae.</title>
        <authorList>
            <person name="Mehari Y.T."/>
            <person name="Arivett B.A."/>
            <person name="Farone A.L."/>
            <person name="Gunderson J.H."/>
            <person name="Farone M.B."/>
        </authorList>
    </citation>
    <scope>NUCLEOTIDE SEQUENCE [LARGE SCALE GENOMIC DNA]</scope>
    <source>
        <strain evidence="1">HT99</strain>
    </source>
</reference>
<dbReference type="AlphaFoldDB" id="A0A0Q9YP14"/>
<dbReference type="EMBL" id="LKAJ02000001">
    <property type="protein sequence ID" value="MCS5712085.1"/>
    <property type="molecule type" value="Genomic_DNA"/>
</dbReference>
<protein>
    <submittedName>
        <fullName evidence="1">Uncharacterized protein</fullName>
    </submittedName>
</protein>